<feature type="compositionally biased region" description="Basic and acidic residues" evidence="1">
    <location>
        <begin position="205"/>
        <end position="219"/>
    </location>
</feature>
<feature type="compositionally biased region" description="Polar residues" evidence="1">
    <location>
        <begin position="1"/>
        <end position="17"/>
    </location>
</feature>
<dbReference type="OMA" id="EDASWET"/>
<feature type="compositionally biased region" description="Acidic residues" evidence="1">
    <location>
        <begin position="79"/>
        <end position="95"/>
    </location>
</feature>
<reference evidence="3" key="1">
    <citation type="submission" date="2011-03" db="EMBL/GenBank/DDBJ databases">
        <title>Version 3 of the genome sequence of Otolemur garnettii (Bushbaby).</title>
        <authorList>
            <consortium name="The Broad Institute Genome Sequencing Platform"/>
            <person name="Di Palma F."/>
            <person name="Johnson J."/>
            <person name="Lander E.S."/>
            <person name="Lindblad-Toh K."/>
            <person name="Jaffe D.B."/>
            <person name="Gnerre S."/>
            <person name="MacCallum I."/>
            <person name="Przybylski D."/>
            <person name="Ribeiro F.J."/>
            <person name="Burton J.N."/>
            <person name="Walker B.J."/>
            <person name="Sharpe T."/>
            <person name="Hall G."/>
        </authorList>
    </citation>
    <scope>NUCLEOTIDE SEQUENCE [LARGE SCALE GENOMIC DNA]</scope>
</reference>
<evidence type="ECO:0000313" key="3">
    <source>
        <dbReference type="Proteomes" id="UP000005225"/>
    </source>
</evidence>
<proteinExistence type="predicted"/>
<dbReference type="GeneTree" id="ENSGT00390000002253"/>
<dbReference type="Proteomes" id="UP000005225">
    <property type="component" value="Unassembled WGS sequence"/>
</dbReference>
<dbReference type="Pfam" id="PF15623">
    <property type="entry name" value="CT47"/>
    <property type="match status" value="1"/>
</dbReference>
<evidence type="ECO:0000313" key="2">
    <source>
        <dbReference type="Ensembl" id="ENSOGAP00000016286.1"/>
    </source>
</evidence>
<dbReference type="FunCoup" id="H0XJJ6">
    <property type="interactions" value="56"/>
</dbReference>
<feature type="region of interest" description="Disordered" evidence="1">
    <location>
        <begin position="182"/>
        <end position="283"/>
    </location>
</feature>
<dbReference type="InterPro" id="IPR028930">
    <property type="entry name" value="CT47"/>
</dbReference>
<evidence type="ECO:0000256" key="1">
    <source>
        <dbReference type="SAM" id="MobiDB-lite"/>
    </source>
</evidence>
<dbReference type="EMBL" id="AAQR03131889">
    <property type="status" value="NOT_ANNOTATED_CDS"/>
    <property type="molecule type" value="Genomic_DNA"/>
</dbReference>
<feature type="compositionally biased region" description="Low complexity" evidence="1">
    <location>
        <begin position="46"/>
        <end position="55"/>
    </location>
</feature>
<dbReference type="PANTHER" id="PTHR32157">
    <property type="entry name" value="GENE 6268-RELATED"/>
    <property type="match status" value="1"/>
</dbReference>
<protein>
    <recommendedName>
        <fullName evidence="4">Cancer/testis antigen 47A</fullName>
    </recommendedName>
</protein>
<dbReference type="PANTHER" id="PTHR32157:SF0">
    <property type="entry name" value="CANCER_TESTIS ANTIGEN FAMILY 47 MEMBER C1"/>
    <property type="match status" value="1"/>
</dbReference>
<dbReference type="AlphaFoldDB" id="H0XJJ6"/>
<keyword evidence="3" id="KW-1185">Reference proteome</keyword>
<reference evidence="2" key="2">
    <citation type="submission" date="2025-08" db="UniProtKB">
        <authorList>
            <consortium name="Ensembl"/>
        </authorList>
    </citation>
    <scope>IDENTIFICATION</scope>
</reference>
<feature type="compositionally biased region" description="Acidic residues" evidence="1">
    <location>
        <begin position="256"/>
        <end position="283"/>
    </location>
</feature>
<reference evidence="2" key="3">
    <citation type="submission" date="2025-09" db="UniProtKB">
        <authorList>
            <consortium name="Ensembl"/>
        </authorList>
    </citation>
    <scope>IDENTIFICATION</scope>
</reference>
<organism evidence="2 3">
    <name type="scientific">Otolemur garnettii</name>
    <name type="common">Small-eared galago</name>
    <name type="synonym">Garnett's greater bushbaby</name>
    <dbReference type="NCBI Taxonomy" id="30611"/>
    <lineage>
        <taxon>Eukaryota</taxon>
        <taxon>Metazoa</taxon>
        <taxon>Chordata</taxon>
        <taxon>Craniata</taxon>
        <taxon>Vertebrata</taxon>
        <taxon>Euteleostomi</taxon>
        <taxon>Mammalia</taxon>
        <taxon>Eutheria</taxon>
        <taxon>Euarchontoglires</taxon>
        <taxon>Primates</taxon>
        <taxon>Strepsirrhini</taxon>
        <taxon>Lorisiformes</taxon>
        <taxon>Galagidae</taxon>
        <taxon>Otolemur</taxon>
    </lineage>
</organism>
<feature type="compositionally biased region" description="Low complexity" evidence="1">
    <location>
        <begin position="182"/>
        <end position="204"/>
    </location>
</feature>
<dbReference type="HOGENOM" id="CLU_083200_0_0_1"/>
<dbReference type="eggNOG" id="ENOG502TF73">
    <property type="taxonomic scope" value="Eukaryota"/>
</dbReference>
<sequence>MSSTGDGDLTQEGQESPVSRVGALSRARGAHHGVGRDSDPDEGNMAPVAEAAGVAGPEGGLGEEEGNQEEAPARAPEGDSSEEDSDIGPAEEEEEEVLGLPLVGLDMMVDAQQMPMAGFRFMFLDLVHSLLHRIYYNDHILIRPSSGRLVVRHHPHGPDGGDLAIEIPAVLHVPPRQAPAVAAAREAEGQEPTAAEEPACGAAEEPTHEAAEEPAHEAAEELACGAAEEPTLEAAEEPTLEAAEEPAQITQYEYDHWEELDEDDEGDEEKEKEENEKEQDEGP</sequence>
<dbReference type="Ensembl" id="ENSOGAT00000033699.1">
    <property type="protein sequence ID" value="ENSOGAP00000016286.1"/>
    <property type="gene ID" value="ENSOGAG00000030939.1"/>
</dbReference>
<evidence type="ECO:0008006" key="4">
    <source>
        <dbReference type="Google" id="ProtNLM"/>
    </source>
</evidence>
<accession>H0XJJ6</accession>
<name>H0XJJ6_OTOGA</name>
<feature type="region of interest" description="Disordered" evidence="1">
    <location>
        <begin position="1"/>
        <end position="95"/>
    </location>
</feature>
<dbReference type="InParanoid" id="H0XJJ6"/>
<feature type="compositionally biased region" description="Acidic residues" evidence="1">
    <location>
        <begin position="230"/>
        <end position="244"/>
    </location>
</feature>